<gene>
    <name evidence="2" type="ORF">ACFQO6_16170</name>
</gene>
<accession>A0ABW2N6K0</accession>
<organism evidence="2 3">
    <name type="scientific">Nocardioides astragali</name>
    <dbReference type="NCBI Taxonomy" id="1776736"/>
    <lineage>
        <taxon>Bacteria</taxon>
        <taxon>Bacillati</taxon>
        <taxon>Actinomycetota</taxon>
        <taxon>Actinomycetes</taxon>
        <taxon>Propionibacteriales</taxon>
        <taxon>Nocardioidaceae</taxon>
        <taxon>Nocardioides</taxon>
    </lineage>
</organism>
<comment type="caution">
    <text evidence="2">The sequence shown here is derived from an EMBL/GenBank/DDBJ whole genome shotgun (WGS) entry which is preliminary data.</text>
</comment>
<dbReference type="EMBL" id="JBHTCH010000020">
    <property type="protein sequence ID" value="MFC7361808.1"/>
    <property type="molecule type" value="Genomic_DNA"/>
</dbReference>
<name>A0ABW2N6K0_9ACTN</name>
<proteinExistence type="predicted"/>
<dbReference type="InterPro" id="IPR012312">
    <property type="entry name" value="Hemerythrin-like"/>
</dbReference>
<dbReference type="Pfam" id="PF01814">
    <property type="entry name" value="Hemerythrin"/>
    <property type="match status" value="1"/>
</dbReference>
<dbReference type="Proteomes" id="UP001596524">
    <property type="component" value="Unassembled WGS sequence"/>
</dbReference>
<feature type="domain" description="Hemerythrin-like" evidence="1">
    <location>
        <begin position="13"/>
        <end position="126"/>
    </location>
</feature>
<dbReference type="RefSeq" id="WP_255892256.1">
    <property type="nucleotide sequence ID" value="NZ_JAFMZM010000006.1"/>
</dbReference>
<keyword evidence="3" id="KW-1185">Reference proteome</keyword>
<sequence>MCEYCGCRQVPMVAELMEEHDVILVDADEVRTALRSGDTTEVVTRLRHLVTHLDPHVRREEQGIFTALRDQGDWADEVKELEGEHRGLDAALAALDGLDPDFDRDVLALLLELETHVERENLGIFPVSVVTLGATGWDTVDAAHRQIPTFLTADEPSPAADVPTT</sequence>
<evidence type="ECO:0000313" key="2">
    <source>
        <dbReference type="EMBL" id="MFC7361808.1"/>
    </source>
</evidence>
<dbReference type="Gene3D" id="1.20.120.520">
    <property type="entry name" value="nmb1532 protein domain like"/>
    <property type="match status" value="1"/>
</dbReference>
<evidence type="ECO:0000313" key="3">
    <source>
        <dbReference type="Proteomes" id="UP001596524"/>
    </source>
</evidence>
<reference evidence="3" key="1">
    <citation type="journal article" date="2019" name="Int. J. Syst. Evol. Microbiol.">
        <title>The Global Catalogue of Microorganisms (GCM) 10K type strain sequencing project: providing services to taxonomists for standard genome sequencing and annotation.</title>
        <authorList>
            <consortium name="The Broad Institute Genomics Platform"/>
            <consortium name="The Broad Institute Genome Sequencing Center for Infectious Disease"/>
            <person name="Wu L."/>
            <person name="Ma J."/>
        </authorList>
    </citation>
    <scope>NUCLEOTIDE SEQUENCE [LARGE SCALE GENOMIC DNA]</scope>
    <source>
        <strain evidence="3">FCH27</strain>
    </source>
</reference>
<evidence type="ECO:0000259" key="1">
    <source>
        <dbReference type="Pfam" id="PF01814"/>
    </source>
</evidence>
<protein>
    <submittedName>
        <fullName evidence="2">Hemerythrin domain-containing protein</fullName>
    </submittedName>
</protein>